<dbReference type="Proteomes" id="UP000641853">
    <property type="component" value="Unassembled WGS sequence"/>
</dbReference>
<protein>
    <recommendedName>
        <fullName evidence="1">Dynamin stalk domain-containing protein</fullName>
    </recommendedName>
</protein>
<dbReference type="Pfam" id="PF01031">
    <property type="entry name" value="Dynamin_M"/>
    <property type="match status" value="1"/>
</dbReference>
<organism evidence="3 4">
    <name type="scientific">Aspergillus felis</name>
    <dbReference type="NCBI Taxonomy" id="1287682"/>
    <lineage>
        <taxon>Eukaryota</taxon>
        <taxon>Fungi</taxon>
        <taxon>Dikarya</taxon>
        <taxon>Ascomycota</taxon>
        <taxon>Pezizomycotina</taxon>
        <taxon>Eurotiomycetes</taxon>
        <taxon>Eurotiomycetidae</taxon>
        <taxon>Eurotiales</taxon>
        <taxon>Aspergillaceae</taxon>
        <taxon>Aspergillus</taxon>
        <taxon>Aspergillus subgen. Fumigati</taxon>
    </lineage>
</organism>
<evidence type="ECO:0000313" key="2">
    <source>
        <dbReference type="EMBL" id="KAF7172087.1"/>
    </source>
</evidence>
<dbReference type="Gene3D" id="1.20.120.1240">
    <property type="entry name" value="Dynamin, middle domain"/>
    <property type="match status" value="1"/>
</dbReference>
<dbReference type="EMBL" id="JACBAG010001736">
    <property type="protein sequence ID" value="KAF7183242.1"/>
    <property type="molecule type" value="Genomic_DNA"/>
</dbReference>
<reference evidence="3" key="1">
    <citation type="submission" date="2020-06" db="EMBL/GenBank/DDBJ databases">
        <title>Draft genome sequences of strains closely related to Aspergillus parafelis and Aspergillus hiratsukae.</title>
        <authorList>
            <person name="Dos Santos R.A.C."/>
            <person name="Rivero-Menendez O."/>
            <person name="Steenwyk J.L."/>
            <person name="Mead M.E."/>
            <person name="Goldman G.H."/>
            <person name="Alastruey-Izquierdo A."/>
            <person name="Rokas A."/>
        </authorList>
    </citation>
    <scope>NUCLEOTIDE SEQUENCE</scope>
    <source>
        <strain evidence="2">CNM-CM5623</strain>
        <strain evidence="3">CNM-CM7691</strain>
    </source>
</reference>
<evidence type="ECO:0000259" key="1">
    <source>
        <dbReference type="Pfam" id="PF01031"/>
    </source>
</evidence>
<accession>A0A8H6R3M8</accession>
<dbReference type="InterPro" id="IPR000375">
    <property type="entry name" value="Dynamin_stalk"/>
</dbReference>
<sequence length="203" mass="23567">MSGAEKEMQLEFPSLVKEIEDLTRETQNQLEMLGPSRQTSIDQRRVGVYRPEIEAREALRLRLRIRELNEEFAERMNRNGHARVFRTVQNEVDQESSRNSVGDENISDWIRKLYRDSRGVELSGTVNPAVLENMFRQQSAPWNQLALEYYNSVRAAITAFNNGVLGLIITDEDLRRNLRARLQRLETSAFRRAEEYLKPASPG</sequence>
<dbReference type="OrthoDB" id="415706at2759"/>
<proteinExistence type="predicted"/>
<comment type="caution">
    <text evidence="3">The sequence shown here is derived from an EMBL/GenBank/DDBJ whole genome shotgun (WGS) entry which is preliminary data.</text>
</comment>
<dbReference type="AlphaFoldDB" id="A0A8H6R3M8"/>
<evidence type="ECO:0000313" key="3">
    <source>
        <dbReference type="EMBL" id="KAF7183242.1"/>
    </source>
</evidence>
<keyword evidence="4" id="KW-1185">Reference proteome</keyword>
<gene>
    <name evidence="2" type="ORF">CNMCM5623_004364</name>
    <name evidence="3" type="ORF">CNMCM7691_003155</name>
</gene>
<name>A0A8H6R3M8_9EURO</name>
<feature type="domain" description="Dynamin stalk" evidence="1">
    <location>
        <begin position="11"/>
        <end position="162"/>
    </location>
</feature>
<evidence type="ECO:0000313" key="4">
    <source>
        <dbReference type="Proteomes" id="UP000641853"/>
    </source>
</evidence>
<dbReference type="EMBL" id="JACBAE010001154">
    <property type="protein sequence ID" value="KAF7172087.1"/>
    <property type="molecule type" value="Genomic_DNA"/>
</dbReference>
<dbReference type="Proteomes" id="UP000654922">
    <property type="component" value="Unassembled WGS sequence"/>
</dbReference>